<dbReference type="RefSeq" id="WP_166636432.1">
    <property type="nucleotide sequence ID" value="NZ_SOAZ01000016.1"/>
</dbReference>
<organism evidence="1 2">
    <name type="scientific">Fonticella tunisiensis</name>
    <dbReference type="NCBI Taxonomy" id="1096341"/>
    <lineage>
        <taxon>Bacteria</taxon>
        <taxon>Bacillati</taxon>
        <taxon>Bacillota</taxon>
        <taxon>Clostridia</taxon>
        <taxon>Eubacteriales</taxon>
        <taxon>Clostridiaceae</taxon>
        <taxon>Fonticella</taxon>
    </lineage>
</organism>
<dbReference type="EMBL" id="SOAZ01000016">
    <property type="protein sequence ID" value="TDT51954.1"/>
    <property type="molecule type" value="Genomic_DNA"/>
</dbReference>
<reference evidence="1 2" key="1">
    <citation type="submission" date="2019-03" db="EMBL/GenBank/DDBJ databases">
        <title>Genomic Encyclopedia of Type Strains, Phase IV (KMG-IV): sequencing the most valuable type-strain genomes for metagenomic binning, comparative biology and taxonomic classification.</title>
        <authorList>
            <person name="Goeker M."/>
        </authorList>
    </citation>
    <scope>NUCLEOTIDE SEQUENCE [LARGE SCALE GENOMIC DNA]</scope>
    <source>
        <strain evidence="1 2">DSM 24455</strain>
    </source>
</reference>
<accession>A0A4R7KAR2</accession>
<protein>
    <submittedName>
        <fullName evidence="1">Uncharacterized protein</fullName>
    </submittedName>
</protein>
<sequence>MIKYRDEPNETLDKVEAFNREKLLKRIEGLQNLFNYSADVLKKYFYI</sequence>
<gene>
    <name evidence="1" type="ORF">EDD71_11640</name>
</gene>
<comment type="caution">
    <text evidence="1">The sequence shown here is derived from an EMBL/GenBank/DDBJ whole genome shotgun (WGS) entry which is preliminary data.</text>
</comment>
<proteinExistence type="predicted"/>
<dbReference type="AlphaFoldDB" id="A0A4R7KAR2"/>
<dbReference type="Proteomes" id="UP000295325">
    <property type="component" value="Unassembled WGS sequence"/>
</dbReference>
<keyword evidence="2" id="KW-1185">Reference proteome</keyword>
<evidence type="ECO:0000313" key="1">
    <source>
        <dbReference type="EMBL" id="TDT51954.1"/>
    </source>
</evidence>
<evidence type="ECO:0000313" key="2">
    <source>
        <dbReference type="Proteomes" id="UP000295325"/>
    </source>
</evidence>
<name>A0A4R7KAR2_9CLOT</name>